<keyword evidence="1" id="KW-0645">Protease</keyword>
<reference evidence="1 2" key="1">
    <citation type="submission" date="2018-09" db="EMBL/GenBank/DDBJ databases">
        <title>The draft genome of Acinetobacter spp. strains.</title>
        <authorList>
            <person name="Qin J."/>
            <person name="Feng Y."/>
            <person name="Zong Z."/>
        </authorList>
    </citation>
    <scope>NUCLEOTIDE SEQUENCE [LARGE SCALE GENOMIC DNA]</scope>
    <source>
        <strain evidence="1 2">WCHAc060002</strain>
    </source>
</reference>
<gene>
    <name evidence="1" type="ORF">D7V64_17025</name>
</gene>
<organism evidence="1 2">
    <name type="scientific">Acinetobacter cumulans</name>
    <dbReference type="NCBI Taxonomy" id="2136182"/>
    <lineage>
        <taxon>Bacteria</taxon>
        <taxon>Pseudomonadati</taxon>
        <taxon>Pseudomonadota</taxon>
        <taxon>Gammaproteobacteria</taxon>
        <taxon>Moraxellales</taxon>
        <taxon>Moraxellaceae</taxon>
        <taxon>Acinetobacter</taxon>
    </lineage>
</organism>
<evidence type="ECO:0000313" key="1">
    <source>
        <dbReference type="EMBL" id="RKG47190.1"/>
    </source>
</evidence>
<keyword evidence="1" id="KW-0378">Hydrolase</keyword>
<dbReference type="GO" id="GO:0004180">
    <property type="term" value="F:carboxypeptidase activity"/>
    <property type="evidence" value="ECO:0007669"/>
    <property type="project" value="UniProtKB-KW"/>
</dbReference>
<accession>A0A3A8FVZ1</accession>
<evidence type="ECO:0000313" key="2">
    <source>
        <dbReference type="Proteomes" id="UP000281084"/>
    </source>
</evidence>
<name>A0A3A8FVZ1_9GAMM</name>
<dbReference type="AlphaFoldDB" id="A0A3A8FVZ1"/>
<comment type="caution">
    <text evidence="1">The sequence shown here is derived from an EMBL/GenBank/DDBJ whole genome shotgun (WGS) entry which is preliminary data.</text>
</comment>
<proteinExistence type="predicted"/>
<dbReference type="EMBL" id="RAXZ01000067">
    <property type="protein sequence ID" value="RKG47190.1"/>
    <property type="molecule type" value="Genomic_DNA"/>
</dbReference>
<sequence>MQRTTLYPLRKLELLKLNRIFFGGYIPNYEKMKAMGYVVFPQFRPILTILNENQGFGQIKGQTQKVGAIYPIVPVCVFKRSTRQLLWETKSKADGSYSFRNIAKGLECFVVAFDPNNQYNAVISDKVVAK</sequence>
<protein>
    <submittedName>
        <fullName evidence="1">Carboxypeptidase regulatory-like domain-containing protein</fullName>
    </submittedName>
</protein>
<keyword evidence="1" id="KW-0121">Carboxypeptidase</keyword>
<dbReference type="Proteomes" id="UP000281084">
    <property type="component" value="Unassembled WGS sequence"/>
</dbReference>